<dbReference type="AlphaFoldDB" id="A0A6V8MCE9"/>
<evidence type="ECO:0000313" key="3">
    <source>
        <dbReference type="Proteomes" id="UP000556026"/>
    </source>
</evidence>
<accession>A0A6V8MCE9</accession>
<reference evidence="3" key="1">
    <citation type="submission" date="2020-06" db="EMBL/GenBank/DDBJ databases">
        <title>Draft genomic sequence of Geomonas sp. Red330.</title>
        <authorList>
            <person name="Itoh H."/>
            <person name="Zhenxing X."/>
            <person name="Ushijima N."/>
            <person name="Masuda Y."/>
            <person name="Shiratori Y."/>
            <person name="Senoo K."/>
        </authorList>
    </citation>
    <scope>NUCLEOTIDE SEQUENCE [LARGE SCALE GENOMIC DNA]</scope>
    <source>
        <strain evidence="3">Red330</strain>
    </source>
</reference>
<dbReference type="RefSeq" id="WP_183352407.1">
    <property type="nucleotide sequence ID" value="NZ_BLXX01000001.1"/>
</dbReference>
<dbReference type="Proteomes" id="UP000556026">
    <property type="component" value="Unassembled WGS sequence"/>
</dbReference>
<dbReference type="EMBL" id="BLXX01000001">
    <property type="protein sequence ID" value="GFO57680.1"/>
    <property type="molecule type" value="Genomic_DNA"/>
</dbReference>
<dbReference type="Pfam" id="PF13558">
    <property type="entry name" value="SbcC_Walker_B"/>
    <property type="match status" value="1"/>
</dbReference>
<dbReference type="PANTHER" id="PTHR32182:SF0">
    <property type="entry name" value="DNA REPLICATION AND REPAIR PROTEIN RECF"/>
    <property type="match status" value="1"/>
</dbReference>
<evidence type="ECO:0000313" key="2">
    <source>
        <dbReference type="EMBL" id="GFO57680.1"/>
    </source>
</evidence>
<dbReference type="Gene3D" id="3.40.50.300">
    <property type="entry name" value="P-loop containing nucleotide triphosphate hydrolases"/>
    <property type="match status" value="1"/>
</dbReference>
<organism evidence="2 3">
    <name type="scientific">Geomonas silvestris</name>
    <dbReference type="NCBI Taxonomy" id="2740184"/>
    <lineage>
        <taxon>Bacteria</taxon>
        <taxon>Pseudomonadati</taxon>
        <taxon>Thermodesulfobacteriota</taxon>
        <taxon>Desulfuromonadia</taxon>
        <taxon>Geobacterales</taxon>
        <taxon>Geobacteraceae</taxon>
        <taxon>Geomonas</taxon>
    </lineage>
</organism>
<dbReference type="InterPro" id="IPR027417">
    <property type="entry name" value="P-loop_NTPase"/>
</dbReference>
<dbReference type="GO" id="GO:0006302">
    <property type="term" value="P:double-strand break repair"/>
    <property type="evidence" value="ECO:0007669"/>
    <property type="project" value="TreeGrafter"/>
</dbReference>
<proteinExistence type="predicted"/>
<feature type="coiled-coil region" evidence="1">
    <location>
        <begin position="228"/>
        <end position="332"/>
    </location>
</feature>
<dbReference type="SUPFAM" id="SSF52540">
    <property type="entry name" value="P-loop containing nucleoside triphosphate hydrolases"/>
    <property type="match status" value="2"/>
</dbReference>
<protein>
    <submittedName>
        <fullName evidence="2">Uncharacterized protein</fullName>
    </submittedName>
</protein>
<feature type="coiled-coil region" evidence="1">
    <location>
        <begin position="635"/>
        <end position="672"/>
    </location>
</feature>
<keyword evidence="1" id="KW-0175">Coiled coil</keyword>
<dbReference type="Pfam" id="PF13555">
    <property type="entry name" value="AAA_29"/>
    <property type="match status" value="1"/>
</dbReference>
<dbReference type="PANTHER" id="PTHR32182">
    <property type="entry name" value="DNA REPLICATION AND REPAIR PROTEIN RECF"/>
    <property type="match status" value="1"/>
</dbReference>
<feature type="coiled-coil region" evidence="1">
    <location>
        <begin position="704"/>
        <end position="773"/>
    </location>
</feature>
<evidence type="ECO:0000256" key="1">
    <source>
        <dbReference type="SAM" id="Coils"/>
    </source>
</evidence>
<sequence>MKTLTKVILIQWFRLEAVEIPIVGSTAFIGDNGAGKSALLDAIQTVLTGGNKHLLVLNRGSNEQSSRKLWEYVLGVMSDPKKPELSTKIKPREKANCYLALNFLDQETGEVTCVGMGIYASLADMAEKIEGYFICPGLVGHKDLFLEQRSGESMVVLPWARVRERLAKSCHATRFHQEPGKFTQDMYATLSEHPGLPNNDRTVLKALQAAFKLERISDPTEFIRRYMLDRDDLQIKELQSALKNYRDMAEKAESVSSRVIELTRLEGLCEKVEHARLQTILAQYLSLAVRIEQLEERANPLRDALADLEEGLEQMAERRAKLETRQAEKQELLGEKRADLKNNDLQIQRDRLQLDHDQASAGERTATAAITELRLLLQRFEDQRRTALKEPLSRVVDKLVQILPGDGVLGASTWPANPAQVDACLTELASAITTSLPELDDRYNTLCAELSGLNLRLKEITEAIKLLQQGKAPLQASTRNLILFFKKHGIDAKPLCDLVDVADEAWRGSIESILGNIREALIVIPEQAKKAVHLYRHEGRRDFPGCHIVNTTQTERWKNTAQPGTLAQCLSTENIHARAFVNRRLGNIVCVETEQDLLKFDRAATADGMLSSGGTISELRPLPPILGRGSRESLLATYQRDLDTLARRQAESEKAAGRLRSLKDLLEDYRRRYCRDGAPCLKDLVRDRELHLEQMRVLQTRLKALSLDEREQKLRDEIAELEKDAESLKEELKSLNEQHRQAERDFGKKEDELAGLERSMDALQQVLLQTRADPLLDRVKAADILDRWREQYSDDYVAMISRADHEIKTAERSEKENSDKILQGYTGYYLKYAAEEGDESAPEGFEQYAATIRRKKKHLVETTLAEYREKSARALVEAEDTFRSKFVGRLIGKLEAVRVSITQLNRTLEKHPFHGEIYKFRPSPNPEFKHIIEFAKACNNPVTAQVGGLFDPAADQDSPYRKALEDITAALQDPKAAERLQDYRNFLVFDVEMCDTEGTPTADLEHRIQKGSGGENQTPFYVAIGASLAAAYRLKEEYGKPRGGMSVAVFDEAFSKLSVATSQSCMEFLKKIQLQLLIAAPDEKYATMAEVMDTIVWVTRDGGNVQTEVIFIKPTMRALLRSDNPYLQASGTAEFLHEPI</sequence>
<gene>
    <name evidence="2" type="ORF">GMST_00050</name>
</gene>
<name>A0A6V8MCE9_9BACT</name>
<dbReference type="GO" id="GO:0000731">
    <property type="term" value="P:DNA synthesis involved in DNA repair"/>
    <property type="evidence" value="ECO:0007669"/>
    <property type="project" value="TreeGrafter"/>
</dbReference>
<comment type="caution">
    <text evidence="2">The sequence shown here is derived from an EMBL/GenBank/DDBJ whole genome shotgun (WGS) entry which is preliminary data.</text>
</comment>
<keyword evidence="3" id="KW-1185">Reference proteome</keyword>